<dbReference type="AlphaFoldDB" id="D3B8E6"/>
<accession>D3B8E6</accession>
<gene>
    <name evidence="5" type="ORF">PPL_04739</name>
</gene>
<evidence type="ECO:0000256" key="1">
    <source>
        <dbReference type="ARBA" id="ARBA00022603"/>
    </source>
</evidence>
<dbReference type="PANTHER" id="PTHR12303">
    <property type="entry name" value="CARNOSINE N-METHYLTRANSFERASE"/>
    <property type="match status" value="1"/>
</dbReference>
<organism evidence="5 6">
    <name type="scientific">Heterostelium pallidum (strain ATCC 26659 / Pp 5 / PN500)</name>
    <name type="common">Cellular slime mold</name>
    <name type="synonym">Polysphondylium pallidum</name>
    <dbReference type="NCBI Taxonomy" id="670386"/>
    <lineage>
        <taxon>Eukaryota</taxon>
        <taxon>Amoebozoa</taxon>
        <taxon>Evosea</taxon>
        <taxon>Eumycetozoa</taxon>
        <taxon>Dictyostelia</taxon>
        <taxon>Acytosteliales</taxon>
        <taxon>Acytosteliaceae</taxon>
        <taxon>Heterostelium</taxon>
    </lineage>
</organism>
<dbReference type="STRING" id="670386.D3B8E6"/>
<reference evidence="5 6" key="1">
    <citation type="journal article" date="2011" name="Genome Res.">
        <title>Phylogeny-wide analysis of social amoeba genomes highlights ancient origins for complex intercellular communication.</title>
        <authorList>
            <person name="Heidel A.J."/>
            <person name="Lawal H.M."/>
            <person name="Felder M."/>
            <person name="Schilde C."/>
            <person name="Helps N.R."/>
            <person name="Tunggal B."/>
            <person name="Rivero F."/>
            <person name="John U."/>
            <person name="Schleicher M."/>
            <person name="Eichinger L."/>
            <person name="Platzer M."/>
            <person name="Noegel A.A."/>
            <person name="Schaap P."/>
            <person name="Gloeckner G."/>
        </authorList>
    </citation>
    <scope>NUCLEOTIDE SEQUENCE [LARGE SCALE GENOMIC DNA]</scope>
    <source>
        <strain evidence="6">ATCC 26659 / Pp 5 / PN500</strain>
    </source>
</reference>
<keyword evidence="1" id="KW-0489">Methyltransferase</keyword>
<sequence>MSIPVMLYVDDYSEDSVDSTTSDWEESDDEDDNPVINFIIEKEILELFLVYDQHYSKFIRIDGKCDPNSNNLIKLINDSVEVNKQFLKWICMRYDRGYYHPRSRDDNQSSSEDESSPLSEDDQQVVQETTITSTAPTDVSTTAVIKTSTDTSDSPNSNIWTTKDIIYKLYNLLLLLIRDWSADGISQRECYIPFLKSLKRLYPDEKSRNKIKIVCPGGGMGRLAYEIAKLGFETVQNEMSMFLIVALKSIFIK</sequence>
<dbReference type="InParanoid" id="D3B8E6"/>
<feature type="compositionally biased region" description="Acidic residues" evidence="4">
    <location>
        <begin position="111"/>
        <end position="123"/>
    </location>
</feature>
<dbReference type="EMBL" id="ADBJ01000020">
    <property type="protein sequence ID" value="EFA82314.1"/>
    <property type="molecule type" value="Genomic_DNA"/>
</dbReference>
<evidence type="ECO:0000256" key="3">
    <source>
        <dbReference type="ARBA" id="ARBA00022691"/>
    </source>
</evidence>
<evidence type="ECO:0000313" key="5">
    <source>
        <dbReference type="EMBL" id="EFA82314.1"/>
    </source>
</evidence>
<evidence type="ECO:0000313" key="6">
    <source>
        <dbReference type="Proteomes" id="UP000001396"/>
    </source>
</evidence>
<dbReference type="InterPro" id="IPR012901">
    <property type="entry name" value="CARME"/>
</dbReference>
<dbReference type="GeneID" id="31360226"/>
<keyword evidence="2" id="KW-0808">Transferase</keyword>
<dbReference type="GO" id="GO:0008757">
    <property type="term" value="F:S-adenosylmethionine-dependent methyltransferase activity"/>
    <property type="evidence" value="ECO:0007669"/>
    <property type="project" value="InterPro"/>
</dbReference>
<name>D3B8E6_HETP5</name>
<proteinExistence type="predicted"/>
<dbReference type="RefSeq" id="XP_020434431.1">
    <property type="nucleotide sequence ID" value="XM_020575636.1"/>
</dbReference>
<dbReference type="Proteomes" id="UP000001396">
    <property type="component" value="Unassembled WGS sequence"/>
</dbReference>
<dbReference type="PANTHER" id="PTHR12303:SF6">
    <property type="entry name" value="CARNOSINE N-METHYLTRANSFERASE"/>
    <property type="match status" value="1"/>
</dbReference>
<comment type="caution">
    <text evidence="5">The sequence shown here is derived from an EMBL/GenBank/DDBJ whole genome shotgun (WGS) entry which is preliminary data.</text>
</comment>
<evidence type="ECO:0008006" key="7">
    <source>
        <dbReference type="Google" id="ProtNLM"/>
    </source>
</evidence>
<keyword evidence="3" id="KW-0949">S-adenosyl-L-methionine</keyword>
<evidence type="ECO:0000256" key="4">
    <source>
        <dbReference type="SAM" id="MobiDB-lite"/>
    </source>
</evidence>
<keyword evidence="6" id="KW-1185">Reference proteome</keyword>
<evidence type="ECO:0000256" key="2">
    <source>
        <dbReference type="ARBA" id="ARBA00022679"/>
    </source>
</evidence>
<dbReference type="Pfam" id="PF07942">
    <property type="entry name" value="CARME"/>
    <property type="match status" value="1"/>
</dbReference>
<dbReference type="GO" id="GO:0032259">
    <property type="term" value="P:methylation"/>
    <property type="evidence" value="ECO:0007669"/>
    <property type="project" value="UniProtKB-KW"/>
</dbReference>
<protein>
    <recommendedName>
        <fullName evidence="7">Carnosine N-methyltransferase</fullName>
    </recommendedName>
</protein>
<feature type="region of interest" description="Disordered" evidence="4">
    <location>
        <begin position="102"/>
        <end position="132"/>
    </location>
</feature>